<dbReference type="InterPro" id="IPR006553">
    <property type="entry name" value="Leu-rich_rpt_Cys-con_subtyp"/>
</dbReference>
<reference evidence="4" key="1">
    <citation type="submission" date="2016-05" db="EMBL/GenBank/DDBJ databases">
        <title>Comparative genomics of biotechnologically important yeasts.</title>
        <authorList>
            <consortium name="DOE Joint Genome Institute"/>
            <person name="Riley R."/>
            <person name="Haridas S."/>
            <person name="Wolfe K.H."/>
            <person name="Lopes M.R."/>
            <person name="Hittinger C.T."/>
            <person name="Goker M."/>
            <person name="Salamov A."/>
            <person name="Wisecaver J."/>
            <person name="Long T.M."/>
            <person name="Aerts A.L."/>
            <person name="Barry K."/>
            <person name="Choi C."/>
            <person name="Clum A."/>
            <person name="Coughlan A.Y."/>
            <person name="Deshpande S."/>
            <person name="Douglass A.P."/>
            <person name="Hanson S.J."/>
            <person name="Klenk H.-P."/>
            <person name="Labutti K."/>
            <person name="Lapidus A."/>
            <person name="Lindquist E."/>
            <person name="Lipzen A."/>
            <person name="Meier-Kolthoff J.P."/>
            <person name="Ohm R.A."/>
            <person name="Otillar R.P."/>
            <person name="Pangilinan J."/>
            <person name="Peng Y."/>
            <person name="Rokas A."/>
            <person name="Rosa C.A."/>
            <person name="Scheuner C."/>
            <person name="Sibirny A.A."/>
            <person name="Slot J.C."/>
            <person name="Stielow J.B."/>
            <person name="Sun H."/>
            <person name="Kurtzman C.P."/>
            <person name="Blackwell M."/>
            <person name="Grigoriev I.V."/>
            <person name="Jeffries T.W."/>
        </authorList>
    </citation>
    <scope>NUCLEOTIDE SEQUENCE [LARGE SCALE GENOMIC DNA]</scope>
    <source>
        <strain evidence="4">NRRL Y-12698</strain>
    </source>
</reference>
<feature type="region of interest" description="Disordered" evidence="1">
    <location>
        <begin position="1"/>
        <end position="69"/>
    </location>
</feature>
<accession>A0A1E3QJH2</accession>
<dbReference type="OrthoDB" id="1924287at2759"/>
<name>A0A1E3QJH2_9ASCO</name>
<feature type="domain" description="DNA repair protein rhp7 treble clef" evidence="2">
    <location>
        <begin position="105"/>
        <end position="141"/>
    </location>
</feature>
<dbReference type="PANTHER" id="PTHR13318">
    <property type="entry name" value="PARTNER OF PAIRED, ISOFORM B-RELATED"/>
    <property type="match status" value="1"/>
</dbReference>
<dbReference type="RefSeq" id="XP_018982942.1">
    <property type="nucleotide sequence ID" value="XM_019130906.1"/>
</dbReference>
<protein>
    <recommendedName>
        <fullName evidence="2">DNA repair protein rhp7 treble clef domain-containing protein</fullName>
    </recommendedName>
</protein>
<dbReference type="STRING" id="984486.A0A1E3QJH2"/>
<dbReference type="InterPro" id="IPR032675">
    <property type="entry name" value="LRR_dom_sf"/>
</dbReference>
<dbReference type="Proteomes" id="UP000094336">
    <property type="component" value="Unassembled WGS sequence"/>
</dbReference>
<dbReference type="GO" id="GO:0031463">
    <property type="term" value="C:Cul3-RING ubiquitin ligase complex"/>
    <property type="evidence" value="ECO:0007669"/>
    <property type="project" value="EnsemblFungi"/>
</dbReference>
<evidence type="ECO:0000313" key="3">
    <source>
        <dbReference type="EMBL" id="ODQ77614.1"/>
    </source>
</evidence>
<dbReference type="InterPro" id="IPR056451">
    <property type="entry name" value="Znf_Tbcl_Rhp7"/>
</dbReference>
<evidence type="ECO:0000256" key="1">
    <source>
        <dbReference type="SAM" id="MobiDB-lite"/>
    </source>
</evidence>
<dbReference type="GO" id="GO:0000715">
    <property type="term" value="P:nucleotide-excision repair, DNA damage recognition"/>
    <property type="evidence" value="ECO:0007669"/>
    <property type="project" value="EnsemblFungi"/>
</dbReference>
<dbReference type="GO" id="GO:0008104">
    <property type="term" value="P:intracellular protein localization"/>
    <property type="evidence" value="ECO:0007669"/>
    <property type="project" value="EnsemblFungi"/>
</dbReference>
<dbReference type="Gene3D" id="3.80.10.10">
    <property type="entry name" value="Ribonuclease Inhibitor"/>
    <property type="match status" value="1"/>
</dbReference>
<sequence>MSRRTRGNDSSSVSGPNSALTEFLKEQGISAETIRQRHLARLRAETPDTAASEPETREASDEVEASEDELEIRIAARRKRRARGDAYTDSEDEDEYNSDEVAKKFGEVDQCVTCDKDFTLTVYSRYVENGYLCEKCNEKAKVKERNAKKNQLLARKKRQKLATALLDKQDLSRMPKLQDMCISLISEHIDQVEMLGDIGAINMSKISRILLKNRRLNDVTASLFLEPGLRELEFWDCSKVSSDALQRIPAFCPQLEKVTLSMCGQFHNANLQYFASNLRKLTHITLHGPFLISDVAWQEFFETVGSRLKGFHISNTHRFTSDSMITLLEHCPNLEELTLTRLDGLNSSEVYELIPHYLTKLRHLEISYPQNEDLITDDLLINILSINGEHIEFLNLDCCTALTDRFLTEGLRVFAPNLKSLSLKFLDQISDEGMIALFEQWDANPGLLSVNLQKCVNLTSAGLVFLLNHSGKTLVELNVNSVYGTEKLFFEDYLRSTALPLLTHLDIGFVRSVDDLVVEIIGNTCPKLALLEVYGNNRVTRKTRIREGLKLIGRQSDTI</sequence>
<dbReference type="SUPFAM" id="SSF52047">
    <property type="entry name" value="RNI-like"/>
    <property type="match status" value="1"/>
</dbReference>
<keyword evidence="4" id="KW-1185">Reference proteome</keyword>
<dbReference type="PANTHER" id="PTHR13318:SF190">
    <property type="entry name" value="PARTNER OF PAIRED, ISOFORM B"/>
    <property type="match status" value="1"/>
</dbReference>
<dbReference type="GO" id="GO:0004842">
    <property type="term" value="F:ubiquitin-protein transferase activity"/>
    <property type="evidence" value="ECO:0007669"/>
    <property type="project" value="EnsemblFungi"/>
</dbReference>
<dbReference type="GO" id="GO:0008094">
    <property type="term" value="F:ATP-dependent activity, acting on DNA"/>
    <property type="evidence" value="ECO:0007669"/>
    <property type="project" value="EnsemblFungi"/>
</dbReference>
<dbReference type="GO" id="GO:0000113">
    <property type="term" value="C:nucleotide-excision repair factor 4 complex"/>
    <property type="evidence" value="ECO:0007669"/>
    <property type="project" value="EnsemblFungi"/>
</dbReference>
<organism evidence="3 4">
    <name type="scientific">Babjeviella inositovora NRRL Y-12698</name>
    <dbReference type="NCBI Taxonomy" id="984486"/>
    <lineage>
        <taxon>Eukaryota</taxon>
        <taxon>Fungi</taxon>
        <taxon>Dikarya</taxon>
        <taxon>Ascomycota</taxon>
        <taxon>Saccharomycotina</taxon>
        <taxon>Pichiomycetes</taxon>
        <taxon>Serinales incertae sedis</taxon>
        <taxon>Babjeviella</taxon>
    </lineage>
</organism>
<dbReference type="GO" id="GO:0009411">
    <property type="term" value="P:response to UV"/>
    <property type="evidence" value="ECO:0007669"/>
    <property type="project" value="EnsemblFungi"/>
</dbReference>
<dbReference type="EMBL" id="KV454439">
    <property type="protein sequence ID" value="ODQ77614.1"/>
    <property type="molecule type" value="Genomic_DNA"/>
</dbReference>
<proteinExistence type="predicted"/>
<dbReference type="AlphaFoldDB" id="A0A1E3QJH2"/>
<dbReference type="GeneID" id="30148759"/>
<dbReference type="SMART" id="SM00367">
    <property type="entry name" value="LRR_CC"/>
    <property type="match status" value="8"/>
</dbReference>
<dbReference type="GO" id="GO:0031146">
    <property type="term" value="P:SCF-dependent proteasomal ubiquitin-dependent protein catabolic process"/>
    <property type="evidence" value="ECO:0007669"/>
    <property type="project" value="TreeGrafter"/>
</dbReference>
<gene>
    <name evidence="3" type="ORF">BABINDRAFT_172697</name>
</gene>
<dbReference type="GO" id="GO:0070911">
    <property type="term" value="P:global genome nucleotide-excision repair"/>
    <property type="evidence" value="ECO:0007669"/>
    <property type="project" value="EnsemblFungi"/>
</dbReference>
<dbReference type="GO" id="GO:0003684">
    <property type="term" value="F:damaged DNA binding"/>
    <property type="evidence" value="ECO:0007669"/>
    <property type="project" value="EnsemblFungi"/>
</dbReference>
<feature type="compositionally biased region" description="Polar residues" evidence="1">
    <location>
        <begin position="8"/>
        <end position="20"/>
    </location>
</feature>
<dbReference type="GO" id="GO:0019005">
    <property type="term" value="C:SCF ubiquitin ligase complex"/>
    <property type="evidence" value="ECO:0007669"/>
    <property type="project" value="TreeGrafter"/>
</dbReference>
<dbReference type="Pfam" id="PF23550">
    <property type="entry name" value="zf_Tbcl_Rhp7"/>
    <property type="match status" value="1"/>
</dbReference>
<evidence type="ECO:0000259" key="2">
    <source>
        <dbReference type="Pfam" id="PF23550"/>
    </source>
</evidence>
<evidence type="ECO:0000313" key="4">
    <source>
        <dbReference type="Proteomes" id="UP000094336"/>
    </source>
</evidence>